<dbReference type="CDD" id="cd07377">
    <property type="entry name" value="WHTH_GntR"/>
    <property type="match status" value="1"/>
</dbReference>
<dbReference type="InterPro" id="IPR036390">
    <property type="entry name" value="WH_DNA-bd_sf"/>
</dbReference>
<evidence type="ECO:0000256" key="2">
    <source>
        <dbReference type="ARBA" id="ARBA00023125"/>
    </source>
</evidence>
<dbReference type="SMART" id="SM00345">
    <property type="entry name" value="HTH_GNTR"/>
    <property type="match status" value="1"/>
</dbReference>
<dbReference type="InterPro" id="IPR036388">
    <property type="entry name" value="WH-like_DNA-bd_sf"/>
</dbReference>
<evidence type="ECO:0000256" key="3">
    <source>
        <dbReference type="ARBA" id="ARBA00023163"/>
    </source>
</evidence>
<feature type="domain" description="HTH gntR-type" evidence="4">
    <location>
        <begin position="10"/>
        <end position="77"/>
    </location>
</feature>
<reference evidence="5 6" key="1">
    <citation type="submission" date="2016-01" db="EMBL/GenBank/DDBJ databases">
        <authorList>
            <person name="Oliw E.H."/>
        </authorList>
    </citation>
    <scope>NUCLEOTIDE SEQUENCE [LARGE SCALE GENOMIC DNA]</scope>
    <source>
        <strain evidence="5 6">KA00635</strain>
    </source>
</reference>
<name>A0A133Y3L7_9LACT</name>
<dbReference type="InterPro" id="IPR000524">
    <property type="entry name" value="Tscrpt_reg_HTH_GntR"/>
</dbReference>
<dbReference type="OrthoDB" id="574518at2"/>
<dbReference type="Pfam" id="PF00392">
    <property type="entry name" value="GntR"/>
    <property type="match status" value="1"/>
</dbReference>
<dbReference type="AlphaFoldDB" id="A0A133Y3L7"/>
<evidence type="ECO:0000313" key="5">
    <source>
        <dbReference type="EMBL" id="KXB37746.1"/>
    </source>
</evidence>
<proteinExistence type="predicted"/>
<evidence type="ECO:0000313" key="6">
    <source>
        <dbReference type="Proteomes" id="UP000070422"/>
    </source>
</evidence>
<dbReference type="STRING" id="87541.AWM71_01970"/>
<keyword evidence="2" id="KW-0238">DNA-binding</keyword>
<protein>
    <submittedName>
        <fullName evidence="5">Transcriptional regulator, GntR family</fullName>
    </submittedName>
</protein>
<dbReference type="SUPFAM" id="SSF46785">
    <property type="entry name" value="Winged helix' DNA-binding domain"/>
    <property type="match status" value="1"/>
</dbReference>
<comment type="caution">
    <text evidence="5">The sequence shown here is derived from an EMBL/GenBank/DDBJ whole genome shotgun (WGS) entry which is preliminary data.</text>
</comment>
<gene>
    <name evidence="5" type="ORF">HMPREF3187_00463</name>
</gene>
<dbReference type="Proteomes" id="UP000070422">
    <property type="component" value="Unassembled WGS sequence"/>
</dbReference>
<keyword evidence="3" id="KW-0804">Transcription</keyword>
<organism evidence="5 6">
    <name type="scientific">Aerococcus christensenii</name>
    <dbReference type="NCBI Taxonomy" id="87541"/>
    <lineage>
        <taxon>Bacteria</taxon>
        <taxon>Bacillati</taxon>
        <taxon>Bacillota</taxon>
        <taxon>Bacilli</taxon>
        <taxon>Lactobacillales</taxon>
        <taxon>Aerococcaceae</taxon>
        <taxon>Aerococcus</taxon>
    </lineage>
</organism>
<accession>A0A133Y3L7</accession>
<dbReference type="PANTHER" id="PTHR43537">
    <property type="entry name" value="TRANSCRIPTIONAL REGULATOR, GNTR FAMILY"/>
    <property type="match status" value="1"/>
</dbReference>
<evidence type="ECO:0000256" key="1">
    <source>
        <dbReference type="ARBA" id="ARBA00023015"/>
    </source>
</evidence>
<dbReference type="PANTHER" id="PTHR43537:SF51">
    <property type="entry name" value="HTH-TYPE TRANSCRIPTIONAL REGULATOR LGOR-RELATED"/>
    <property type="match status" value="1"/>
</dbReference>
<dbReference type="Gene3D" id="1.10.10.10">
    <property type="entry name" value="Winged helix-like DNA-binding domain superfamily/Winged helix DNA-binding domain"/>
    <property type="match status" value="1"/>
</dbReference>
<dbReference type="PROSITE" id="PS50949">
    <property type="entry name" value="HTH_GNTR"/>
    <property type="match status" value="1"/>
</dbReference>
<dbReference type="GO" id="GO:0003677">
    <property type="term" value="F:DNA binding"/>
    <property type="evidence" value="ECO:0007669"/>
    <property type="project" value="UniProtKB-KW"/>
</dbReference>
<dbReference type="GO" id="GO:0003700">
    <property type="term" value="F:DNA-binding transcription factor activity"/>
    <property type="evidence" value="ECO:0007669"/>
    <property type="project" value="InterPro"/>
</dbReference>
<keyword evidence="1" id="KW-0805">Transcription regulation</keyword>
<dbReference type="PATRIC" id="fig|87541.4.peg.465"/>
<sequence>MGRWIMGKQQKLEQISYLYIKDQIIQGLWLPGHHIVESNISTKLDMSRSPIRAALAVLSEEGTIEMRPYRGFYVNEKLSKDVLVPFRLRYFIICYFRLMDRIVKNRTNGRSCAEQLTVELNKLKAAFDHKNYEECAQLEMAFFKKLLSLANHQFLVDEALLCYESVVTKVHKNLSSASASTQENYQRRNIIYLEDIITLISRDKFDETRTICELLAMHQYRQLSAKEQNAFDHASPYLIK</sequence>
<dbReference type="EMBL" id="LSCQ01000020">
    <property type="protein sequence ID" value="KXB37746.1"/>
    <property type="molecule type" value="Genomic_DNA"/>
</dbReference>
<evidence type="ECO:0000259" key="4">
    <source>
        <dbReference type="PROSITE" id="PS50949"/>
    </source>
</evidence>